<dbReference type="STRING" id="3880.G7J301"/>
<name>G7J301_MEDTR</name>
<accession>A0A0C3VIU9</accession>
<dbReference type="HOGENOM" id="CLU_007272_0_0_1"/>
<dbReference type="GO" id="GO:0003682">
    <property type="term" value="F:chromatin binding"/>
    <property type="evidence" value="ECO:0000318"/>
    <property type="project" value="GO_Central"/>
</dbReference>
<evidence type="ECO:0000256" key="8">
    <source>
        <dbReference type="SAM" id="MobiDB-lite"/>
    </source>
</evidence>
<dbReference type="KEGG" id="mtr:11426583"/>
<dbReference type="EnsemblPlants" id="AES71294">
    <property type="protein sequence ID" value="AES71294"/>
    <property type="gene ID" value="MTR_3g072400"/>
</dbReference>
<dbReference type="FunFam" id="1.10.8.60:FF:000116">
    <property type="entry name" value="p-loop containing nucleoside triphosphate hydrolase superfamily protein"/>
    <property type="match status" value="1"/>
</dbReference>
<dbReference type="GO" id="GO:0016787">
    <property type="term" value="F:hydrolase activity"/>
    <property type="evidence" value="ECO:0007669"/>
    <property type="project" value="UniProtKB-KW"/>
</dbReference>
<evidence type="ECO:0000313" key="11">
    <source>
        <dbReference type="EnsemblPlants" id="AES71294"/>
    </source>
</evidence>
<feature type="compositionally biased region" description="Acidic residues" evidence="8">
    <location>
        <begin position="41"/>
        <end position="53"/>
    </location>
</feature>
<gene>
    <name evidence="11" type="primary">11426583</name>
    <name evidence="9" type="ordered locus">MTR_3g072400</name>
    <name evidence="10" type="ORF">MtrunA17_Chr3g0114611</name>
</gene>
<dbReference type="InterPro" id="IPR004582">
    <property type="entry name" value="Checkpoint_prot_Rad17_Rad24"/>
</dbReference>
<feature type="region of interest" description="Disordered" evidence="8">
    <location>
        <begin position="1"/>
        <end position="99"/>
    </location>
</feature>
<reference evidence="10" key="4">
    <citation type="journal article" date="2018" name="Nat. Plants">
        <title>Whole-genome landscape of Medicago truncatula symbiotic genes.</title>
        <authorList>
            <person name="Pecrix Y."/>
            <person name="Gamas P."/>
            <person name="Carrere S."/>
        </authorList>
    </citation>
    <scope>NUCLEOTIDE SEQUENCE</scope>
    <source>
        <tissue evidence="10">Leaves</tissue>
    </source>
</reference>
<dbReference type="GO" id="GO:0006281">
    <property type="term" value="P:DNA repair"/>
    <property type="evidence" value="ECO:0000318"/>
    <property type="project" value="GO_Central"/>
</dbReference>
<evidence type="ECO:0000256" key="2">
    <source>
        <dbReference type="ARBA" id="ARBA00006168"/>
    </source>
</evidence>
<dbReference type="AlphaFoldDB" id="G7J301"/>
<reference evidence="9 12" key="2">
    <citation type="journal article" date="2014" name="BMC Genomics">
        <title>An improved genome release (version Mt4.0) for the model legume Medicago truncatula.</title>
        <authorList>
            <person name="Tang H."/>
            <person name="Krishnakumar V."/>
            <person name="Bidwell S."/>
            <person name="Rosen B."/>
            <person name="Chan A."/>
            <person name="Zhou S."/>
            <person name="Gentzbittel L."/>
            <person name="Childs K.L."/>
            <person name="Yandell M."/>
            <person name="Gundlach H."/>
            <person name="Mayer K.F."/>
            <person name="Schwartz D.C."/>
            <person name="Town C.D."/>
        </authorList>
    </citation>
    <scope>GENOME REANNOTATION</scope>
    <source>
        <strain evidence="9">A17</strain>
        <strain evidence="11 12">cv. Jemalong A17</strain>
    </source>
</reference>
<evidence type="ECO:0000256" key="7">
    <source>
        <dbReference type="ARBA" id="ARBA00023306"/>
    </source>
</evidence>
<dbReference type="PaxDb" id="3880-AES71294"/>
<dbReference type="eggNOG" id="KOG1968">
    <property type="taxonomic scope" value="Eukaryota"/>
</dbReference>
<sequence length="1203" mass="134035">MADPVTDLSPSGDDAPVRNVRRRLVQSTLFPLKPPLNKPEENDDSGDEQDEDYCDTKKNRRKRKSKGKITPLNKGSKSATPKKSASGKKTNEKTSIANGIMGSTSRNVLSDFDKVVTPKPDLRLEAKLSAEENSRLFAGRKVHPLFSSCKAGKKVQELSESGRNLFKAKSGDESITCGPIHVFENIKDDTSSLDWRNWTFLGNSTYVNGCSESSNSSVLEGSVECLNFEKILSTLNPAAASNFHNASTSLDSFSVLPENLQETEEQTISASMPKDAKVDFGVDESLAFSLQAGYFRKSYTEPLSRFLQESMRSSYVGCEDKAEGSLWTYRYKPTKAVEVCGNDEAMNFLSDWLHQWHERRYKPRKDTSNRDTRIMQDDDDDDYICSDSDYDSEDMNEEDSLQNVLLITGPTGSGKSAGVYACAQEQGFDILELNTSDCRNGTAVKEFFGEALGSHGIKRFSEHTVSSQKITTKLPPAPALVNCKTADEVNDGVVELITLFDDEASPGETSQKLIGKNNVACDKGQTLILVEDVDILFPEDRGCIAAIQQIAETAKGPIILTSNCDNPGLPDNFDRLHISFSLPTPKELLCHLYSVCLREGVSIHPLLLEKFIQSCDGDIRKTLMHLQFWLQSKIFRKDRKVQTGYVSLPFDLEVGHQILPKIMPWDFPSEISELVENEFVKSINKMEEDSSVQWLVDDELHINESQNDLDEQYMETDYIKAKKVEMIQRNGSITDYSELEIQCKVISEFSNSSGSPVASYLQNGRRKLVVMSSDSEEEDSNNRYPRDTEDEANQRHSIKGNNECTSEFQLNDNCPSTSVRKLVCSELEDSVEEHVKYSEIANVTPINETSETFDISCVPESTYVPETAIESGTDTMSGVVSYGHCLEASMNNELKPLTFSVRRRLSKLSENSDMLMDTEIPETTIIKVMDECSRVDFKLKSTFVESSPSLETDMVQNLWKKLRQMDLKQHTISEQLGASQVVKLASGLSNLISEADLFHNYQHKHDILEPQSFVSNEATTSSYNDETMTSTIAVHGFCFFVKLIADVGSTLGCANKIDLTSEMLASTTNSMALGKLSGLDLAKSTGIYTGKELELNNPTNNMKKSENKASLFEVVQSIVPARISLALKGDIFNEYLSSLRQISRSEAACVSQGVEKRKARSRGAQHYLSRCTELSPEDIKLVSEGDLYRKTSSQKTNAESKLL</sequence>
<feature type="region of interest" description="Disordered" evidence="8">
    <location>
        <begin position="771"/>
        <end position="795"/>
    </location>
</feature>
<evidence type="ECO:0000313" key="9">
    <source>
        <dbReference type="EMBL" id="AES71294.2"/>
    </source>
</evidence>
<dbReference type="Gene3D" id="1.10.8.60">
    <property type="match status" value="1"/>
</dbReference>
<evidence type="ECO:0000256" key="1">
    <source>
        <dbReference type="ARBA" id="ARBA00004123"/>
    </source>
</evidence>
<keyword evidence="6" id="KW-0539">Nucleus</keyword>
<evidence type="ECO:0000256" key="4">
    <source>
        <dbReference type="ARBA" id="ARBA00022763"/>
    </source>
</evidence>
<keyword evidence="3" id="KW-0547">Nucleotide-binding</keyword>
<proteinExistence type="inferred from homology"/>
<keyword evidence="7" id="KW-0131">Cell cycle</keyword>
<keyword evidence="4" id="KW-0227">DNA damage</keyword>
<organism evidence="9 12">
    <name type="scientific">Medicago truncatula</name>
    <name type="common">Barrel medic</name>
    <name type="synonym">Medicago tribuloides</name>
    <dbReference type="NCBI Taxonomy" id="3880"/>
    <lineage>
        <taxon>Eukaryota</taxon>
        <taxon>Viridiplantae</taxon>
        <taxon>Streptophyta</taxon>
        <taxon>Embryophyta</taxon>
        <taxon>Tracheophyta</taxon>
        <taxon>Spermatophyta</taxon>
        <taxon>Magnoliopsida</taxon>
        <taxon>eudicotyledons</taxon>
        <taxon>Gunneridae</taxon>
        <taxon>Pentapetalae</taxon>
        <taxon>rosids</taxon>
        <taxon>fabids</taxon>
        <taxon>Fabales</taxon>
        <taxon>Fabaceae</taxon>
        <taxon>Papilionoideae</taxon>
        <taxon>50 kb inversion clade</taxon>
        <taxon>NPAAA clade</taxon>
        <taxon>Hologalegina</taxon>
        <taxon>IRL clade</taxon>
        <taxon>Trifolieae</taxon>
        <taxon>Medicago</taxon>
    </lineage>
</organism>
<dbReference type="Proteomes" id="UP000265566">
    <property type="component" value="Chromosome 3"/>
</dbReference>
<feature type="compositionally biased region" description="Basic residues" evidence="8">
    <location>
        <begin position="58"/>
        <end position="67"/>
    </location>
</feature>
<comment type="similarity">
    <text evidence="2">Belongs to the rad17/RAD24 family.</text>
</comment>
<dbReference type="Proteomes" id="UP000002051">
    <property type="component" value="Chromosome 3"/>
</dbReference>
<dbReference type="SUPFAM" id="SSF52540">
    <property type="entry name" value="P-loop containing nucleoside triphosphate hydrolases"/>
    <property type="match status" value="1"/>
</dbReference>
<keyword evidence="12" id="KW-1185">Reference proteome</keyword>
<dbReference type="GO" id="GO:0005524">
    <property type="term" value="F:ATP binding"/>
    <property type="evidence" value="ECO:0007669"/>
    <property type="project" value="UniProtKB-KW"/>
</dbReference>
<evidence type="ECO:0000256" key="6">
    <source>
        <dbReference type="ARBA" id="ARBA00023242"/>
    </source>
</evidence>
<dbReference type="GO" id="GO:0005634">
    <property type="term" value="C:nucleus"/>
    <property type="evidence" value="ECO:0007669"/>
    <property type="project" value="UniProtKB-SubCell"/>
</dbReference>
<evidence type="ECO:0000256" key="3">
    <source>
        <dbReference type="ARBA" id="ARBA00022741"/>
    </source>
</evidence>
<reference evidence="9 12" key="1">
    <citation type="journal article" date="2011" name="Nature">
        <title>The Medicago genome provides insight into the evolution of rhizobial symbioses.</title>
        <authorList>
            <person name="Young N.D."/>
            <person name="Debelle F."/>
            <person name="Oldroyd G.E."/>
            <person name="Geurts R."/>
            <person name="Cannon S.B."/>
            <person name="Udvardi M.K."/>
            <person name="Benedito V.A."/>
            <person name="Mayer K.F."/>
            <person name="Gouzy J."/>
            <person name="Schoof H."/>
            <person name="Van de Peer Y."/>
            <person name="Proost S."/>
            <person name="Cook D.R."/>
            <person name="Meyers B.C."/>
            <person name="Spannagl M."/>
            <person name="Cheung F."/>
            <person name="De Mita S."/>
            <person name="Krishnakumar V."/>
            <person name="Gundlach H."/>
            <person name="Zhou S."/>
            <person name="Mudge J."/>
            <person name="Bharti A.K."/>
            <person name="Murray J.D."/>
            <person name="Naoumkina M.A."/>
            <person name="Rosen B."/>
            <person name="Silverstein K.A."/>
            <person name="Tang H."/>
            <person name="Rombauts S."/>
            <person name="Zhao P.X."/>
            <person name="Zhou P."/>
            <person name="Barbe V."/>
            <person name="Bardou P."/>
            <person name="Bechner M."/>
            <person name="Bellec A."/>
            <person name="Berger A."/>
            <person name="Berges H."/>
            <person name="Bidwell S."/>
            <person name="Bisseling T."/>
            <person name="Choisne N."/>
            <person name="Couloux A."/>
            <person name="Denny R."/>
            <person name="Deshpande S."/>
            <person name="Dai X."/>
            <person name="Doyle J.J."/>
            <person name="Dudez A.M."/>
            <person name="Farmer A.D."/>
            <person name="Fouteau S."/>
            <person name="Franken C."/>
            <person name="Gibelin C."/>
            <person name="Gish J."/>
            <person name="Goldstein S."/>
            <person name="Gonzalez A.J."/>
            <person name="Green P.J."/>
            <person name="Hallab A."/>
            <person name="Hartog M."/>
            <person name="Hua A."/>
            <person name="Humphray S.J."/>
            <person name="Jeong D.H."/>
            <person name="Jing Y."/>
            <person name="Jocker A."/>
            <person name="Kenton S.M."/>
            <person name="Kim D.J."/>
            <person name="Klee K."/>
            <person name="Lai H."/>
            <person name="Lang C."/>
            <person name="Lin S."/>
            <person name="Macmil S.L."/>
            <person name="Magdelenat G."/>
            <person name="Matthews L."/>
            <person name="McCorrison J."/>
            <person name="Monaghan E.L."/>
            <person name="Mun J.H."/>
            <person name="Najar F.Z."/>
            <person name="Nicholson C."/>
            <person name="Noirot C."/>
            <person name="O'Bleness M."/>
            <person name="Paule C.R."/>
            <person name="Poulain J."/>
            <person name="Prion F."/>
            <person name="Qin B."/>
            <person name="Qu C."/>
            <person name="Retzel E.F."/>
            <person name="Riddle C."/>
            <person name="Sallet E."/>
            <person name="Samain S."/>
            <person name="Samson N."/>
            <person name="Sanders I."/>
            <person name="Saurat O."/>
            <person name="Scarpelli C."/>
            <person name="Schiex T."/>
            <person name="Segurens B."/>
            <person name="Severin A.J."/>
            <person name="Sherrier D.J."/>
            <person name="Shi R."/>
            <person name="Sims S."/>
            <person name="Singer S.R."/>
            <person name="Sinharoy S."/>
            <person name="Sterck L."/>
            <person name="Viollet A."/>
            <person name="Wang B.B."/>
            <person name="Wang K."/>
            <person name="Wang M."/>
            <person name="Wang X."/>
            <person name="Warfsmann J."/>
            <person name="Weissenbach J."/>
            <person name="White D.D."/>
            <person name="White J.D."/>
            <person name="Wiley G.B."/>
            <person name="Wincker P."/>
            <person name="Xing Y."/>
            <person name="Yang L."/>
            <person name="Yao Z."/>
            <person name="Ying F."/>
            <person name="Zhai J."/>
            <person name="Zhou L."/>
            <person name="Zuber A."/>
            <person name="Denarie J."/>
            <person name="Dixon R.A."/>
            <person name="May G.D."/>
            <person name="Schwartz D.C."/>
            <person name="Rogers J."/>
            <person name="Quetier F."/>
            <person name="Town C.D."/>
            <person name="Roe B.A."/>
        </authorList>
    </citation>
    <scope>NUCLEOTIDE SEQUENCE [LARGE SCALE GENOMIC DNA]</scope>
    <source>
        <strain evidence="9">A17</strain>
        <strain evidence="11 12">cv. Jemalong A17</strain>
    </source>
</reference>
<dbReference type="EMBL" id="PSQE01000003">
    <property type="protein sequence ID" value="RHN68503.1"/>
    <property type="molecule type" value="Genomic_DNA"/>
</dbReference>
<keyword evidence="5" id="KW-0067">ATP-binding</keyword>
<feature type="compositionally biased region" description="Polar residues" evidence="8">
    <location>
        <begin position="73"/>
        <end position="83"/>
    </location>
</feature>
<dbReference type="OrthoDB" id="9996895at2759"/>
<evidence type="ECO:0000256" key="5">
    <source>
        <dbReference type="ARBA" id="ARBA00022840"/>
    </source>
</evidence>
<dbReference type="GO" id="GO:0033314">
    <property type="term" value="P:mitotic DNA replication checkpoint signaling"/>
    <property type="evidence" value="ECO:0000318"/>
    <property type="project" value="GO_Central"/>
</dbReference>
<dbReference type="InterPro" id="IPR027417">
    <property type="entry name" value="P-loop_NTPase"/>
</dbReference>
<dbReference type="EMBL" id="CM001219">
    <property type="protein sequence ID" value="AES71294.2"/>
    <property type="molecule type" value="Genomic_DNA"/>
</dbReference>
<reference evidence="11" key="3">
    <citation type="submission" date="2015-04" db="UniProtKB">
        <authorList>
            <consortium name="EnsemblPlants"/>
        </authorList>
    </citation>
    <scope>IDENTIFICATION</scope>
    <source>
        <strain evidence="11">cv. Jemalong A17</strain>
    </source>
</reference>
<evidence type="ECO:0000313" key="12">
    <source>
        <dbReference type="Proteomes" id="UP000002051"/>
    </source>
</evidence>
<dbReference type="Gene3D" id="3.40.50.300">
    <property type="entry name" value="P-loop containing nucleotide triphosphate hydrolases"/>
    <property type="match status" value="1"/>
</dbReference>
<dbReference type="GO" id="GO:0000077">
    <property type="term" value="P:DNA damage checkpoint signaling"/>
    <property type="evidence" value="ECO:0000318"/>
    <property type="project" value="GO_Central"/>
</dbReference>
<comment type="subcellular location">
    <subcellularLocation>
        <location evidence="1">Nucleus</location>
    </subcellularLocation>
</comment>
<dbReference type="PANTHER" id="PTHR12172:SF1">
    <property type="entry name" value="P-LOOP CONTAINING NUCLEOSIDE TRIPHOSPHATE HYDROLASES SUPERFAMILY PROTEIN"/>
    <property type="match status" value="1"/>
</dbReference>
<evidence type="ECO:0000313" key="10">
    <source>
        <dbReference type="EMBL" id="RHN68503.1"/>
    </source>
</evidence>
<dbReference type="PANTHER" id="PTHR12172">
    <property type="entry name" value="CELL CYCLE CHECKPOINT PROTEIN RAD17"/>
    <property type="match status" value="1"/>
</dbReference>
<dbReference type="Gramene" id="rna16866">
    <property type="protein sequence ID" value="RHN68503.1"/>
    <property type="gene ID" value="gene16866"/>
</dbReference>
<keyword evidence="9" id="KW-0378">Hydrolase</keyword>
<protein>
    <submittedName>
        <fullName evidence="9">P-loop nucleoside triphosphate hydrolase superfamily protein, putative</fullName>
    </submittedName>
    <submittedName>
        <fullName evidence="10">Putative checkpoint protein Rad17/Rad24</fullName>
    </submittedName>
</protein>
<accession>G7J301</accession>